<dbReference type="InterPro" id="IPR016143">
    <property type="entry name" value="Citrate_synth-like_sm_a-sub"/>
</dbReference>
<evidence type="ECO:0000256" key="6">
    <source>
        <dbReference type="PIRSR" id="PIRSR001369-1"/>
    </source>
</evidence>
<dbReference type="NCBIfam" id="NF010635">
    <property type="entry name" value="PRK14032.1"/>
    <property type="match status" value="1"/>
</dbReference>
<reference evidence="7" key="2">
    <citation type="journal article" date="2021" name="PeerJ">
        <title>Extensive microbial diversity within the chicken gut microbiome revealed by metagenomics and culture.</title>
        <authorList>
            <person name="Gilroy R."/>
            <person name="Ravi A."/>
            <person name="Getino M."/>
            <person name="Pursley I."/>
            <person name="Horton D.L."/>
            <person name="Alikhan N.F."/>
            <person name="Baker D."/>
            <person name="Gharbi K."/>
            <person name="Hall N."/>
            <person name="Watson M."/>
            <person name="Adriaenssens E.M."/>
            <person name="Foster-Nyarko E."/>
            <person name="Jarju S."/>
            <person name="Secka A."/>
            <person name="Antonio M."/>
            <person name="Oren A."/>
            <person name="Chaudhuri R.R."/>
            <person name="La Ragione R."/>
            <person name="Hildebrand F."/>
            <person name="Pallen M.J."/>
        </authorList>
    </citation>
    <scope>NUCLEOTIDE SEQUENCE</scope>
    <source>
        <strain evidence="7">ChiW16-3235</strain>
    </source>
</reference>
<evidence type="ECO:0000256" key="5">
    <source>
        <dbReference type="PIRNR" id="PIRNR001369"/>
    </source>
</evidence>
<evidence type="ECO:0000256" key="2">
    <source>
        <dbReference type="ARBA" id="ARBA00010566"/>
    </source>
</evidence>
<evidence type="ECO:0000313" key="8">
    <source>
        <dbReference type="Proteomes" id="UP000823913"/>
    </source>
</evidence>
<dbReference type="SUPFAM" id="SSF48256">
    <property type="entry name" value="Citrate synthase"/>
    <property type="match status" value="1"/>
</dbReference>
<dbReference type="GO" id="GO:0005975">
    <property type="term" value="P:carbohydrate metabolic process"/>
    <property type="evidence" value="ECO:0007669"/>
    <property type="project" value="TreeGrafter"/>
</dbReference>
<dbReference type="PIRSF" id="PIRSF001369">
    <property type="entry name" value="Citrate_synth"/>
    <property type="match status" value="1"/>
</dbReference>
<dbReference type="EMBL" id="DVHK01000084">
    <property type="protein sequence ID" value="HIR67201.1"/>
    <property type="molecule type" value="Genomic_DNA"/>
</dbReference>
<evidence type="ECO:0000313" key="7">
    <source>
        <dbReference type="EMBL" id="HIR67201.1"/>
    </source>
</evidence>
<feature type="active site" evidence="6">
    <location>
        <position position="393"/>
    </location>
</feature>
<organism evidence="7 8">
    <name type="scientific">Candidatus Coproplasma avicola</name>
    <dbReference type="NCBI Taxonomy" id="2840744"/>
    <lineage>
        <taxon>Bacteria</taxon>
        <taxon>Bacillati</taxon>
        <taxon>Bacillota</taxon>
        <taxon>Clostridia</taxon>
        <taxon>Eubacteriales</taxon>
        <taxon>Candidatus Coproplasma</taxon>
    </lineage>
</organism>
<proteinExistence type="inferred from homology"/>
<comment type="catalytic activity">
    <reaction evidence="4">
        <text>oxaloacetate + acetyl-CoA + H2O = citrate + CoA + H(+)</text>
        <dbReference type="Rhea" id="RHEA:16845"/>
        <dbReference type="ChEBI" id="CHEBI:15377"/>
        <dbReference type="ChEBI" id="CHEBI:15378"/>
        <dbReference type="ChEBI" id="CHEBI:16452"/>
        <dbReference type="ChEBI" id="CHEBI:16947"/>
        <dbReference type="ChEBI" id="CHEBI:57287"/>
        <dbReference type="ChEBI" id="CHEBI:57288"/>
        <dbReference type="EC" id="2.3.3.16"/>
    </reaction>
</comment>
<dbReference type="Pfam" id="PF00285">
    <property type="entry name" value="Citrate_synt"/>
    <property type="match status" value="1"/>
</dbReference>
<dbReference type="InterPro" id="IPR036969">
    <property type="entry name" value="Citrate_synthase_sf"/>
</dbReference>
<dbReference type="GO" id="GO:0006099">
    <property type="term" value="P:tricarboxylic acid cycle"/>
    <property type="evidence" value="ECO:0007669"/>
    <property type="project" value="InterPro"/>
</dbReference>
<dbReference type="Proteomes" id="UP000823913">
    <property type="component" value="Unassembled WGS sequence"/>
</dbReference>
<reference evidence="7" key="1">
    <citation type="submission" date="2020-10" db="EMBL/GenBank/DDBJ databases">
        <authorList>
            <person name="Gilroy R."/>
        </authorList>
    </citation>
    <scope>NUCLEOTIDE SEQUENCE</scope>
    <source>
        <strain evidence="7">ChiW16-3235</strain>
    </source>
</reference>
<dbReference type="InterPro" id="IPR024176">
    <property type="entry name" value="Citrate_synthase_bac-typ"/>
</dbReference>
<evidence type="ECO:0000256" key="4">
    <source>
        <dbReference type="ARBA" id="ARBA00049288"/>
    </source>
</evidence>
<dbReference type="GO" id="GO:0036440">
    <property type="term" value="F:citrate synthase activity"/>
    <property type="evidence" value="ECO:0007669"/>
    <property type="project" value="UniProtKB-EC"/>
</dbReference>
<comment type="caution">
    <text evidence="7">The sequence shown here is derived from an EMBL/GenBank/DDBJ whole genome shotgun (WGS) entry which is preliminary data.</text>
</comment>
<dbReference type="InterPro" id="IPR016142">
    <property type="entry name" value="Citrate_synth-like_lrg_a-sub"/>
</dbReference>
<dbReference type="GO" id="GO:0005829">
    <property type="term" value="C:cytosol"/>
    <property type="evidence" value="ECO:0007669"/>
    <property type="project" value="TreeGrafter"/>
</dbReference>
<dbReference type="AlphaFoldDB" id="A0A9D1E6P2"/>
<dbReference type="Gene3D" id="1.10.580.10">
    <property type="entry name" value="Citrate Synthase, domain 1"/>
    <property type="match status" value="1"/>
</dbReference>
<evidence type="ECO:0000256" key="1">
    <source>
        <dbReference type="ARBA" id="ARBA00005163"/>
    </source>
</evidence>
<dbReference type="PANTHER" id="PTHR11739:SF4">
    <property type="entry name" value="CITRATE SYNTHASE, PEROXISOMAL"/>
    <property type="match status" value="1"/>
</dbReference>
<name>A0A9D1E6P2_9FIRM</name>
<protein>
    <recommendedName>
        <fullName evidence="5">Citrate synthase</fullName>
    </recommendedName>
</protein>
<dbReference type="PRINTS" id="PR00143">
    <property type="entry name" value="CITRTSNTHASE"/>
</dbReference>
<comment type="pathway">
    <text evidence="1">Carbohydrate metabolism; tricarboxylic acid cycle.</text>
</comment>
<accession>A0A9D1E6P2</accession>
<dbReference type="PANTHER" id="PTHR11739">
    <property type="entry name" value="CITRATE SYNTHASE"/>
    <property type="match status" value="1"/>
</dbReference>
<dbReference type="Gene3D" id="1.10.230.10">
    <property type="entry name" value="Cytochrome P450-Terp, domain 2"/>
    <property type="match status" value="1"/>
</dbReference>
<gene>
    <name evidence="7" type="ORF">IAB94_04015</name>
</gene>
<evidence type="ECO:0000256" key="3">
    <source>
        <dbReference type="ARBA" id="ARBA00022679"/>
    </source>
</evidence>
<comment type="similarity">
    <text evidence="2 5">Belongs to the citrate synthase family.</text>
</comment>
<dbReference type="InterPro" id="IPR002020">
    <property type="entry name" value="Citrate_synthase"/>
</dbReference>
<keyword evidence="3 5" id="KW-0808">Transferase</keyword>
<sequence>MDFNAANLIVKYSHKISELAKIEQADRIAPELYDRYDVKRGLRDKNGSGVLCGLTEISEVTSWDTIDGVKTPIPGMLYYRGYNIKDLVANCVREKRFGFEETTYLLLFGSLPTKSQLKSFSEMLAEFMVLPRNFVRDVIMKNPSSDIMNMLARCVLSLYSYDPDPDNIMVSNVLRQSLQLIAQFPMLAAYSFRAYKYYDVSDASLIIHKPLTEYSMAQNLLHILRKDSKFTDLEAKVLDICLTLHADHGGGNNSTFTTHVVTSSGTDTYSSTVASLGSLKGPKHGGANIKVKQMFANIKENVSDWKESTIRSYVNKILSKKAFDRSGLVYGMGHAVYTISDPRAEVLKLYAGKLAAEKGREDEFELYNTVAKVASELIQEQRNTDKPINPNVDFYSGFVYSMLNIPDALYTPLFAIARISGWSAHRIEELVNGNKIIRPAYQCVQDRREYVKLEDRK</sequence>
<feature type="active site" evidence="6">
    <location>
        <position position="334"/>
    </location>
</feature>